<protein>
    <submittedName>
        <fullName evidence="1">Uncharacterized protein</fullName>
    </submittedName>
</protein>
<comment type="caution">
    <text evidence="1">The sequence shown here is derived from an EMBL/GenBank/DDBJ whole genome shotgun (WGS) entry which is preliminary data.</text>
</comment>
<accession>A0A4Q7RPL8</accession>
<sequence length="133" mass="15091">MDNETYLQFDALQALAHRTDAVTKDCACAAPELDEWTSVPVSFPEQQLRVIGTLVRDAYTEATYEEYHPQGTTLWSADAPIAPLYFPYNRCTVSECEVCERAYLRYVEGGGYFVDSRIRRLRASVLRDAPLSI</sequence>
<reference evidence="1 2" key="1">
    <citation type="journal article" date="2015" name="Stand. Genomic Sci.">
        <title>Genomic Encyclopedia of Bacterial and Archaeal Type Strains, Phase III: the genomes of soil and plant-associated and newly described type strains.</title>
        <authorList>
            <person name="Whitman W.B."/>
            <person name="Woyke T."/>
            <person name="Klenk H.P."/>
            <person name="Zhou Y."/>
            <person name="Lilburn T.G."/>
            <person name="Beck B.J."/>
            <person name="De Vos P."/>
            <person name="Vandamme P."/>
            <person name="Eisen J.A."/>
            <person name="Garrity G."/>
            <person name="Hugenholtz P."/>
            <person name="Kyrpides N.C."/>
        </authorList>
    </citation>
    <scope>NUCLEOTIDE SEQUENCE [LARGE SCALE GENOMIC DNA]</scope>
    <source>
        <strain evidence="1 2">ASC-9842</strain>
    </source>
</reference>
<evidence type="ECO:0000313" key="2">
    <source>
        <dbReference type="Proteomes" id="UP000291078"/>
    </source>
</evidence>
<keyword evidence="2" id="KW-1185">Reference proteome</keyword>
<dbReference type="Proteomes" id="UP000291078">
    <property type="component" value="Unassembled WGS sequence"/>
</dbReference>
<organism evidence="1 2">
    <name type="scientific">Cupriavidus agavae</name>
    <dbReference type="NCBI Taxonomy" id="1001822"/>
    <lineage>
        <taxon>Bacteria</taxon>
        <taxon>Pseudomonadati</taxon>
        <taxon>Pseudomonadota</taxon>
        <taxon>Betaproteobacteria</taxon>
        <taxon>Burkholderiales</taxon>
        <taxon>Burkholderiaceae</taxon>
        <taxon>Cupriavidus</taxon>
    </lineage>
</organism>
<proteinExistence type="predicted"/>
<dbReference type="AlphaFoldDB" id="A0A4Q7RPL8"/>
<gene>
    <name evidence="1" type="ORF">EV147_4029</name>
</gene>
<dbReference type="EMBL" id="SGXM01000006">
    <property type="protein sequence ID" value="RZT35563.1"/>
    <property type="molecule type" value="Genomic_DNA"/>
</dbReference>
<evidence type="ECO:0000313" key="1">
    <source>
        <dbReference type="EMBL" id="RZT35563.1"/>
    </source>
</evidence>
<name>A0A4Q7RPL8_9BURK</name>